<dbReference type="SUPFAM" id="SSF48726">
    <property type="entry name" value="Immunoglobulin"/>
    <property type="match status" value="3"/>
</dbReference>
<keyword evidence="4" id="KW-0732">Signal</keyword>
<evidence type="ECO:0000256" key="4">
    <source>
        <dbReference type="SAM" id="SignalP"/>
    </source>
</evidence>
<keyword evidence="3" id="KW-0472">Membrane</keyword>
<dbReference type="InterPro" id="IPR003598">
    <property type="entry name" value="Ig_sub2"/>
</dbReference>
<comment type="caution">
    <text evidence="6">The sequence shown here is derived from an EMBL/GenBank/DDBJ whole genome shotgun (WGS) entry which is preliminary data.</text>
</comment>
<evidence type="ECO:0000256" key="3">
    <source>
        <dbReference type="SAM" id="Phobius"/>
    </source>
</evidence>
<proteinExistence type="predicted"/>
<keyword evidence="2" id="KW-1015">Disulfide bond</keyword>
<feature type="domain" description="Ig-like" evidence="5">
    <location>
        <begin position="272"/>
        <end position="366"/>
    </location>
</feature>
<sequence length="463" mass="52903">MYLVLFIVDVIGCLLTVVMPNKSYQQLQFSNEEEERLIDLLKEKPPLYGVKNKITKEPAVLFSRTTIMKILIYCLILKLYVYSTVLATESEYIENITVISNTTLVLQCPASKNKNNVKWKALEDLNNTKGHIIQSNSPILELSPVTTQDKGYYACLANETEVIKKYNVTVLEPPHFIKERQMQKLIVKPAGNMVKLVCRAGGVPPPNITWYRDDKSPPKRELGDIKTNHWSLTLEDLVLNDRGNYTCVVCNIVGCINFTYVVDVVERFPSKPYIKEGYPKNLTVLENRTAIFACPQVIVDLEPYIQWFRVDRYTDIDDHNNFNGTPLQKDETSPVDPEIYQIVNVTHEDEGWYACFASNSLGTTVSKAYLEIVDEEPEINMFNKDEPTNFFTIGIVAVIGALLVLSVISFMCIHFRQKIKREKREKMIAVETARAAIKTTQWTKKVIIEKMTNAPENVSEPLK</sequence>
<dbReference type="Pfam" id="PF13927">
    <property type="entry name" value="Ig_3"/>
    <property type="match status" value="1"/>
</dbReference>
<feature type="transmembrane region" description="Helical" evidence="3">
    <location>
        <begin position="390"/>
        <end position="415"/>
    </location>
</feature>
<evidence type="ECO:0000259" key="5">
    <source>
        <dbReference type="PROSITE" id="PS50835"/>
    </source>
</evidence>
<protein>
    <recommendedName>
        <fullName evidence="5">Ig-like domain-containing protein</fullName>
    </recommendedName>
</protein>
<gene>
    <name evidence="6" type="ORF">NQ317_009957</name>
</gene>
<evidence type="ECO:0000256" key="1">
    <source>
        <dbReference type="ARBA" id="ARBA00022737"/>
    </source>
</evidence>
<reference evidence="6" key="1">
    <citation type="journal article" date="2023" name="Insect Mol. Biol.">
        <title>Genome sequencing provides insights into the evolution of gene families encoding plant cell wall-degrading enzymes in longhorned beetles.</title>
        <authorList>
            <person name="Shin N.R."/>
            <person name="Okamura Y."/>
            <person name="Kirsch R."/>
            <person name="Pauchet Y."/>
        </authorList>
    </citation>
    <scope>NUCLEOTIDE SEQUENCE</scope>
    <source>
        <strain evidence="6">MMC_N1</strain>
    </source>
</reference>
<keyword evidence="3" id="KW-1133">Transmembrane helix</keyword>
<dbReference type="Pfam" id="PF07679">
    <property type="entry name" value="I-set"/>
    <property type="match status" value="1"/>
</dbReference>
<dbReference type="InterPro" id="IPR007110">
    <property type="entry name" value="Ig-like_dom"/>
</dbReference>
<dbReference type="Proteomes" id="UP001162164">
    <property type="component" value="Unassembled WGS sequence"/>
</dbReference>
<dbReference type="InterPro" id="IPR036179">
    <property type="entry name" value="Ig-like_dom_sf"/>
</dbReference>
<dbReference type="PROSITE" id="PS50835">
    <property type="entry name" value="IG_LIKE"/>
    <property type="match status" value="3"/>
</dbReference>
<evidence type="ECO:0000313" key="6">
    <source>
        <dbReference type="EMBL" id="KAJ8986250.1"/>
    </source>
</evidence>
<feature type="domain" description="Ig-like" evidence="5">
    <location>
        <begin position="174"/>
        <end position="249"/>
    </location>
</feature>
<keyword evidence="1" id="KW-0677">Repeat</keyword>
<dbReference type="PANTHER" id="PTHR44170:SF6">
    <property type="entry name" value="CONTACTIN"/>
    <property type="match status" value="1"/>
</dbReference>
<name>A0ABQ9K738_9CUCU</name>
<dbReference type="InterPro" id="IPR003599">
    <property type="entry name" value="Ig_sub"/>
</dbReference>
<feature type="signal peptide" evidence="4">
    <location>
        <begin position="1"/>
        <end position="20"/>
    </location>
</feature>
<dbReference type="InterPro" id="IPR013783">
    <property type="entry name" value="Ig-like_fold"/>
</dbReference>
<dbReference type="PANTHER" id="PTHR44170">
    <property type="entry name" value="PROTEIN SIDEKICK"/>
    <property type="match status" value="1"/>
</dbReference>
<keyword evidence="7" id="KW-1185">Reference proteome</keyword>
<keyword evidence="3" id="KW-0812">Transmembrane</keyword>
<dbReference type="InterPro" id="IPR013098">
    <property type="entry name" value="Ig_I-set"/>
</dbReference>
<dbReference type="EMBL" id="JAPWTJ010000001">
    <property type="protein sequence ID" value="KAJ8986250.1"/>
    <property type="molecule type" value="Genomic_DNA"/>
</dbReference>
<dbReference type="SMART" id="SM00408">
    <property type="entry name" value="IGc2"/>
    <property type="match status" value="3"/>
</dbReference>
<feature type="domain" description="Ig-like" evidence="5">
    <location>
        <begin position="83"/>
        <end position="169"/>
    </location>
</feature>
<accession>A0ABQ9K738</accession>
<organism evidence="6 7">
    <name type="scientific">Molorchus minor</name>
    <dbReference type="NCBI Taxonomy" id="1323400"/>
    <lineage>
        <taxon>Eukaryota</taxon>
        <taxon>Metazoa</taxon>
        <taxon>Ecdysozoa</taxon>
        <taxon>Arthropoda</taxon>
        <taxon>Hexapoda</taxon>
        <taxon>Insecta</taxon>
        <taxon>Pterygota</taxon>
        <taxon>Neoptera</taxon>
        <taxon>Endopterygota</taxon>
        <taxon>Coleoptera</taxon>
        <taxon>Polyphaga</taxon>
        <taxon>Cucujiformia</taxon>
        <taxon>Chrysomeloidea</taxon>
        <taxon>Cerambycidae</taxon>
        <taxon>Lamiinae</taxon>
        <taxon>Monochamini</taxon>
        <taxon>Molorchus</taxon>
    </lineage>
</organism>
<feature type="chain" id="PRO_5045750322" description="Ig-like domain-containing protein" evidence="4">
    <location>
        <begin position="21"/>
        <end position="463"/>
    </location>
</feature>
<evidence type="ECO:0000256" key="2">
    <source>
        <dbReference type="ARBA" id="ARBA00023157"/>
    </source>
</evidence>
<evidence type="ECO:0000313" key="7">
    <source>
        <dbReference type="Proteomes" id="UP001162164"/>
    </source>
</evidence>
<dbReference type="SMART" id="SM00409">
    <property type="entry name" value="IG"/>
    <property type="match status" value="3"/>
</dbReference>
<dbReference type="Gene3D" id="2.60.40.10">
    <property type="entry name" value="Immunoglobulins"/>
    <property type="match status" value="3"/>
</dbReference>